<keyword evidence="1" id="KW-0472">Membrane</keyword>
<protein>
    <submittedName>
        <fullName evidence="2">Uncharacterized protein</fullName>
    </submittedName>
</protein>
<accession>A0A838ZPJ4</accession>
<sequence>MLKNKFKYQIFASIFLLLAITFAFYWEMWIGKWFFIVMPILILNYLILIFVFFYQLIKSIQNKFQEKSRNIQIIVLVFVLTIVTIKPFGVINFDKFYGNDVLVSNSEGVAGCGGTFKIKDKNWFIYRSVCFSIEKYMGKYEIKNDTIFFLEKNRKFKYNYAIIKGKNIMLISNEFYVKPKTFEVTSNKIK</sequence>
<dbReference type="AlphaFoldDB" id="A0A838ZPJ4"/>
<comment type="caution">
    <text evidence="2">The sequence shown here is derived from an EMBL/GenBank/DDBJ whole genome shotgun (WGS) entry which is preliminary data.</text>
</comment>
<evidence type="ECO:0000256" key="1">
    <source>
        <dbReference type="SAM" id="Phobius"/>
    </source>
</evidence>
<organism evidence="2 3">
    <name type="scientific">Moheibacter lacus</name>
    <dbReference type="NCBI Taxonomy" id="2745851"/>
    <lineage>
        <taxon>Bacteria</taxon>
        <taxon>Pseudomonadati</taxon>
        <taxon>Bacteroidota</taxon>
        <taxon>Flavobacteriia</taxon>
        <taxon>Flavobacteriales</taxon>
        <taxon>Weeksellaceae</taxon>
        <taxon>Moheibacter</taxon>
    </lineage>
</organism>
<keyword evidence="1" id="KW-0812">Transmembrane</keyword>
<feature type="transmembrane region" description="Helical" evidence="1">
    <location>
        <begin position="69"/>
        <end position="89"/>
    </location>
</feature>
<name>A0A838ZPJ4_9FLAO</name>
<feature type="transmembrane region" description="Helical" evidence="1">
    <location>
        <begin position="33"/>
        <end position="57"/>
    </location>
</feature>
<dbReference type="Proteomes" id="UP000552241">
    <property type="component" value="Unassembled WGS sequence"/>
</dbReference>
<gene>
    <name evidence="2" type="ORF">HU137_06325</name>
</gene>
<keyword evidence="1" id="KW-1133">Transmembrane helix</keyword>
<keyword evidence="3" id="KW-1185">Reference proteome</keyword>
<evidence type="ECO:0000313" key="3">
    <source>
        <dbReference type="Proteomes" id="UP000552241"/>
    </source>
</evidence>
<reference evidence="2 3" key="1">
    <citation type="submission" date="2020-07" db="EMBL/GenBank/DDBJ databases">
        <title>Moheibacter lacus sp. nov., a member of the family Flavobacteriaceae isolated from freshwater lake sediment.</title>
        <authorList>
            <person name="Liu Y."/>
        </authorList>
    </citation>
    <scope>NUCLEOTIDE SEQUENCE [LARGE SCALE GENOMIC DNA]</scope>
    <source>
        <strain evidence="2 3">BDHS18</strain>
    </source>
</reference>
<proteinExistence type="predicted"/>
<dbReference type="RefSeq" id="WP_182042943.1">
    <property type="nucleotide sequence ID" value="NZ_JACDZE010000001.1"/>
</dbReference>
<dbReference type="EMBL" id="JACDZE010000001">
    <property type="protein sequence ID" value="MBA5629387.1"/>
    <property type="molecule type" value="Genomic_DNA"/>
</dbReference>
<evidence type="ECO:0000313" key="2">
    <source>
        <dbReference type="EMBL" id="MBA5629387.1"/>
    </source>
</evidence>